<comment type="caution">
    <text evidence="1">The sequence shown here is derived from an EMBL/GenBank/DDBJ whole genome shotgun (WGS) entry which is preliminary data.</text>
</comment>
<dbReference type="AlphaFoldDB" id="A0AAD7U2A2"/>
<organism evidence="1 2">
    <name type="scientific">Trametes cubensis</name>
    <dbReference type="NCBI Taxonomy" id="1111947"/>
    <lineage>
        <taxon>Eukaryota</taxon>
        <taxon>Fungi</taxon>
        <taxon>Dikarya</taxon>
        <taxon>Basidiomycota</taxon>
        <taxon>Agaricomycotina</taxon>
        <taxon>Agaricomycetes</taxon>
        <taxon>Polyporales</taxon>
        <taxon>Polyporaceae</taxon>
        <taxon>Trametes</taxon>
    </lineage>
</organism>
<proteinExistence type="predicted"/>
<reference evidence="1" key="1">
    <citation type="submission" date="2022-11" db="EMBL/GenBank/DDBJ databases">
        <title>Genome Sequence of Cubamyces cubensis.</title>
        <authorList>
            <person name="Buettner E."/>
        </authorList>
    </citation>
    <scope>NUCLEOTIDE SEQUENCE</scope>
    <source>
        <strain evidence="1">MPL-01</strain>
    </source>
</reference>
<name>A0AAD7U2A2_9APHY</name>
<evidence type="ECO:0000313" key="1">
    <source>
        <dbReference type="EMBL" id="KAJ8490227.1"/>
    </source>
</evidence>
<protein>
    <submittedName>
        <fullName evidence="1">Uncharacterized protein</fullName>
    </submittedName>
</protein>
<dbReference type="EMBL" id="JAPEVG010000038">
    <property type="protein sequence ID" value="KAJ8490227.1"/>
    <property type="molecule type" value="Genomic_DNA"/>
</dbReference>
<keyword evidence="2" id="KW-1185">Reference proteome</keyword>
<gene>
    <name evidence="1" type="ORF">ONZ51_g2428</name>
</gene>
<accession>A0AAD7U2A2</accession>
<evidence type="ECO:0000313" key="2">
    <source>
        <dbReference type="Proteomes" id="UP001215151"/>
    </source>
</evidence>
<sequence>MPSAQVPTLPIYAPKPSPPRQSFEAVLNWVGDGDRRNGLEIYYNAGVVTTQARREAELLLTRCEPHGYLDHRLAGIKQDDGIAPPWPPFKAPQFLIPEHDVAPTPQMYKPGASRTVDSHLAHQPSVLRPIGSERVSEQHRRTVASARIPHEASTGALIPVAPFDMDADDDDIDASEVLRWVEAMEKAHIARLLNILLDGDAKAERRAGRPCQEQHIG</sequence>
<dbReference type="Proteomes" id="UP001215151">
    <property type="component" value="Unassembled WGS sequence"/>
</dbReference>